<dbReference type="GO" id="GO:0005199">
    <property type="term" value="F:structural constituent of cell wall"/>
    <property type="evidence" value="ECO:0007669"/>
    <property type="project" value="InterPro"/>
</dbReference>
<organism evidence="3 4">
    <name type="scientific">Aspergillus ruber (strain CBS 135680)</name>
    <dbReference type="NCBI Taxonomy" id="1388766"/>
    <lineage>
        <taxon>Eukaryota</taxon>
        <taxon>Fungi</taxon>
        <taxon>Dikarya</taxon>
        <taxon>Ascomycota</taxon>
        <taxon>Pezizomycotina</taxon>
        <taxon>Eurotiomycetes</taxon>
        <taxon>Eurotiomycetidae</taxon>
        <taxon>Eurotiales</taxon>
        <taxon>Aspergillaceae</taxon>
        <taxon>Aspergillus</taxon>
        <taxon>Aspergillus subgen. Aspergillus</taxon>
    </lineage>
</organism>
<dbReference type="InterPro" id="IPR001338">
    <property type="entry name" value="Class_I_Hydrophobin"/>
</dbReference>
<evidence type="ECO:0000256" key="1">
    <source>
        <dbReference type="ARBA" id="ARBA00023157"/>
    </source>
</evidence>
<reference evidence="4" key="1">
    <citation type="journal article" date="2014" name="Nat. Commun.">
        <title>Genomic adaptations of the halophilic Dead Sea filamentous fungus Eurotium rubrum.</title>
        <authorList>
            <person name="Kis-Papo T."/>
            <person name="Weig A.R."/>
            <person name="Riley R."/>
            <person name="Persoh D."/>
            <person name="Salamov A."/>
            <person name="Sun H."/>
            <person name="Lipzen A."/>
            <person name="Wasser S.P."/>
            <person name="Rambold G."/>
            <person name="Grigoriev I.V."/>
            <person name="Nevo E."/>
        </authorList>
    </citation>
    <scope>NUCLEOTIDE SEQUENCE [LARGE SCALE GENOMIC DNA]</scope>
    <source>
        <strain evidence="4">CBS 135680</strain>
    </source>
</reference>
<protein>
    <recommendedName>
        <fullName evidence="2">Hydrophobin</fullName>
    </recommendedName>
</protein>
<dbReference type="Proteomes" id="UP000019804">
    <property type="component" value="Unassembled WGS sequence"/>
</dbReference>
<evidence type="ECO:0000256" key="2">
    <source>
        <dbReference type="RuleBase" id="RU365009"/>
    </source>
</evidence>
<gene>
    <name evidence="3" type="ORF">EURHEDRAFT_407983</name>
</gene>
<evidence type="ECO:0000313" key="3">
    <source>
        <dbReference type="EMBL" id="EYE98775.1"/>
    </source>
</evidence>
<feature type="chain" id="PRO_5013987386" description="Hydrophobin" evidence="2">
    <location>
        <begin position="17"/>
        <end position="139"/>
    </location>
</feature>
<sequence>MKFFAVAAAFAATAVALPNANGAHHKDPKQLTLKQAQNTCGQAKVSCCNKQVQSGDNTQKSSGILAGLLNNVLGGGGGQGIALLDECSDLSVAAVIGLDDLLGKSECNQNIACCDATNAEAEGGLVNVALPCVQLQDLI</sequence>
<comment type="subcellular location">
    <subcellularLocation>
        <location evidence="2">Secreted</location>
        <location evidence="2">Cell wall</location>
    </subcellularLocation>
</comment>
<proteinExistence type="inferred from homology"/>
<keyword evidence="1 2" id="KW-1015">Disulfide bond</keyword>
<evidence type="ECO:0000313" key="4">
    <source>
        <dbReference type="Proteomes" id="UP000019804"/>
    </source>
</evidence>
<keyword evidence="4" id="KW-1185">Reference proteome</keyword>
<dbReference type="RefSeq" id="XP_040642463.1">
    <property type="nucleotide sequence ID" value="XM_040780714.1"/>
</dbReference>
<feature type="signal peptide" evidence="2">
    <location>
        <begin position="1"/>
        <end position="16"/>
    </location>
</feature>
<accession>A0A017SR62</accession>
<keyword evidence="2" id="KW-0134">Cell wall</keyword>
<comment type="similarity">
    <text evidence="2">Belongs to the fungal hydrophobin family.</text>
</comment>
<dbReference type="OrthoDB" id="4225815at2759"/>
<keyword evidence="2" id="KW-0732">Signal</keyword>
<dbReference type="Pfam" id="PF01185">
    <property type="entry name" value="Hydrophobin"/>
    <property type="match status" value="1"/>
</dbReference>
<name>A0A017SR62_ASPRC</name>
<dbReference type="HOGENOM" id="CLU_106380_0_0_1"/>
<dbReference type="AlphaFoldDB" id="A0A017SR62"/>
<dbReference type="GO" id="GO:0009277">
    <property type="term" value="C:fungal-type cell wall"/>
    <property type="evidence" value="ECO:0007669"/>
    <property type="project" value="InterPro"/>
</dbReference>
<keyword evidence="2" id="KW-0964">Secreted</keyword>
<dbReference type="STRING" id="1388766.A0A017SR62"/>
<dbReference type="GeneID" id="63695838"/>
<dbReference type="SMART" id="SM00075">
    <property type="entry name" value="HYDRO"/>
    <property type="match status" value="1"/>
</dbReference>
<dbReference type="EMBL" id="KK088412">
    <property type="protein sequence ID" value="EYE98775.1"/>
    <property type="molecule type" value="Genomic_DNA"/>
</dbReference>